<proteinExistence type="predicted"/>
<sequence>MTKYPVSGTLVALPECPGEDFIVFNEGIGPAIKRASQGLAELEHPVNFSGSFRADQAADGRLALTIEMCGPGAGPDETRDGATTLARSFARTEGLRDKLGSILVINSDNGIRIETSLFDKERFDTDTPVADLRSEWRDAPKEK</sequence>
<organism evidence="1 2">
    <name type="scientific">Tsukamurella paurometabola</name>
    <name type="common">Corynebacterium paurometabolum</name>
    <dbReference type="NCBI Taxonomy" id="2061"/>
    <lineage>
        <taxon>Bacteria</taxon>
        <taxon>Bacillati</taxon>
        <taxon>Actinomycetota</taxon>
        <taxon>Actinomycetes</taxon>
        <taxon>Mycobacteriales</taxon>
        <taxon>Tsukamurellaceae</taxon>
        <taxon>Tsukamurella</taxon>
    </lineage>
</organism>
<protein>
    <submittedName>
        <fullName evidence="1">Uncharacterized protein</fullName>
    </submittedName>
</protein>
<reference evidence="1 2" key="1">
    <citation type="submission" date="2021-04" db="EMBL/GenBank/DDBJ databases">
        <title>Whole genome sequence analysis of a thiophenic sulfur metabolizing bacteria.</title>
        <authorList>
            <person name="Akhtar N."/>
            <person name="Akram J."/>
            <person name="Aslam A."/>
        </authorList>
    </citation>
    <scope>NUCLEOTIDE SEQUENCE [LARGE SCALE GENOMIC DNA]</scope>
    <source>
        <strain evidence="1 2">3OW</strain>
    </source>
</reference>
<keyword evidence="2" id="KW-1185">Reference proteome</keyword>
<comment type="caution">
    <text evidence="1">The sequence shown here is derived from an EMBL/GenBank/DDBJ whole genome shotgun (WGS) entry which is preliminary data.</text>
</comment>
<dbReference type="EMBL" id="JAGXOE010000191">
    <property type="protein sequence ID" value="MBS4104456.1"/>
    <property type="molecule type" value="Genomic_DNA"/>
</dbReference>
<dbReference type="RefSeq" id="WP_212555475.1">
    <property type="nucleotide sequence ID" value="NZ_JAGXOE010000191.1"/>
</dbReference>
<name>A0ABS5NJI6_TSUPA</name>
<dbReference type="Proteomes" id="UP000676853">
    <property type="component" value="Unassembled WGS sequence"/>
</dbReference>
<gene>
    <name evidence="1" type="ORF">KFZ73_24905</name>
</gene>
<accession>A0ABS5NJI6</accession>
<evidence type="ECO:0000313" key="2">
    <source>
        <dbReference type="Proteomes" id="UP000676853"/>
    </source>
</evidence>
<evidence type="ECO:0000313" key="1">
    <source>
        <dbReference type="EMBL" id="MBS4104456.1"/>
    </source>
</evidence>